<name>A0A238VH94_9ACTN</name>
<evidence type="ECO:0000256" key="1">
    <source>
        <dbReference type="SAM" id="MobiDB-lite"/>
    </source>
</evidence>
<keyword evidence="3" id="KW-1185">Reference proteome</keyword>
<organism evidence="2 3">
    <name type="scientific">Blastococcus mobilis</name>
    <dbReference type="NCBI Taxonomy" id="1938746"/>
    <lineage>
        <taxon>Bacteria</taxon>
        <taxon>Bacillati</taxon>
        <taxon>Actinomycetota</taxon>
        <taxon>Actinomycetes</taxon>
        <taxon>Geodermatophilales</taxon>
        <taxon>Geodermatophilaceae</taxon>
        <taxon>Blastococcus</taxon>
    </lineage>
</organism>
<reference evidence="2 3" key="1">
    <citation type="submission" date="2017-06" db="EMBL/GenBank/DDBJ databases">
        <authorList>
            <person name="Kim H.J."/>
            <person name="Triplett B.A."/>
        </authorList>
    </citation>
    <scope>NUCLEOTIDE SEQUENCE [LARGE SCALE GENOMIC DNA]</scope>
    <source>
        <strain evidence="2 3">DSM 44272</strain>
    </source>
</reference>
<accession>A0A238VH94</accession>
<proteinExistence type="predicted"/>
<feature type="region of interest" description="Disordered" evidence="1">
    <location>
        <begin position="83"/>
        <end position="104"/>
    </location>
</feature>
<evidence type="ECO:0000313" key="2">
    <source>
        <dbReference type="EMBL" id="SNR32879.1"/>
    </source>
</evidence>
<sequence>MNVGTCGCDTRETHPASECVAPWESPEDVMQNDVRALLLAVGLSPHARPYSPHAVIHRELLPALHSLPLPECPTHAVCPNCREGRGHWNGERYEPTEQSREANR</sequence>
<dbReference type="RefSeq" id="WP_089335216.1">
    <property type="nucleotide sequence ID" value="NZ_FZNO01000003.1"/>
</dbReference>
<dbReference type="AlphaFoldDB" id="A0A238VH94"/>
<protein>
    <submittedName>
        <fullName evidence="2">Uncharacterized protein</fullName>
    </submittedName>
</protein>
<dbReference type="Proteomes" id="UP000198403">
    <property type="component" value="Unassembled WGS sequence"/>
</dbReference>
<evidence type="ECO:0000313" key="3">
    <source>
        <dbReference type="Proteomes" id="UP000198403"/>
    </source>
</evidence>
<dbReference type="EMBL" id="FZNO01000003">
    <property type="protein sequence ID" value="SNR32879.1"/>
    <property type="molecule type" value="Genomic_DNA"/>
</dbReference>
<gene>
    <name evidence="2" type="ORF">SAMN06272737_10363</name>
</gene>